<dbReference type="Proteomes" id="UP001056756">
    <property type="component" value="Chromosome"/>
</dbReference>
<evidence type="ECO:0000313" key="3">
    <source>
        <dbReference type="Proteomes" id="UP001056756"/>
    </source>
</evidence>
<name>A0A9J6ZEG7_9BACL</name>
<evidence type="ECO:0000313" key="2">
    <source>
        <dbReference type="EMBL" id="URN94288.1"/>
    </source>
</evidence>
<protein>
    <submittedName>
        <fullName evidence="2">Spore germination protein GerPC</fullName>
    </submittedName>
</protein>
<dbReference type="KEGG" id="plig:NAG76_21105"/>
<evidence type="ECO:0000256" key="1">
    <source>
        <dbReference type="SAM" id="Coils"/>
    </source>
</evidence>
<feature type="coiled-coil region" evidence="1">
    <location>
        <begin position="19"/>
        <end position="53"/>
    </location>
</feature>
<gene>
    <name evidence="2" type="ORF">NAG76_21105</name>
</gene>
<dbReference type="Pfam" id="PF10737">
    <property type="entry name" value="GerPC"/>
    <property type="match status" value="1"/>
</dbReference>
<organism evidence="2 3">
    <name type="scientific">Candidatus Pristimantibacillus lignocellulolyticus</name>
    <dbReference type="NCBI Taxonomy" id="2994561"/>
    <lineage>
        <taxon>Bacteria</taxon>
        <taxon>Bacillati</taxon>
        <taxon>Bacillota</taxon>
        <taxon>Bacilli</taxon>
        <taxon>Bacillales</taxon>
        <taxon>Paenibacillaceae</taxon>
        <taxon>Candidatus Pristimantibacillus</taxon>
    </lineage>
</organism>
<dbReference type="AlphaFoldDB" id="A0A9J6ZEG7"/>
<proteinExistence type="predicted"/>
<sequence>MYNSESSTSSQLNPWQQWAFRIEQRLQEQQDTIDTLQATVSQLEQQLTDQKQNHSSSNPPIFHVDKIEYHFDQLKVETLEGSLQIGMSTASSSQLPTMIEELAMKQKNVHGNSPHPNSKVKVVEGNTAHNLSKPIKTSVHSSIPSANNAPPTEHSANLPAGFEQYLSEQLRTYLHEQGVSYIRKMSSQLDIPIDDDHITQIIVDLENQIEARIHHYVADEAPSLTRIAPSSDQELQHEWEKIERSVSERTWHDIETAIRYYLQEQAVR</sequence>
<dbReference type="InterPro" id="IPR019673">
    <property type="entry name" value="Spore_germination_GerPC"/>
</dbReference>
<accession>A0A9J6ZEG7</accession>
<keyword evidence="1" id="KW-0175">Coiled coil</keyword>
<dbReference type="EMBL" id="CP097899">
    <property type="protein sequence ID" value="URN94288.1"/>
    <property type="molecule type" value="Genomic_DNA"/>
</dbReference>
<reference evidence="2" key="1">
    <citation type="submission" date="2022-05" db="EMBL/GenBank/DDBJ databases">
        <title>Novel bacterial taxa in a minimal lignocellulolytic consortium and its capacity to transform plastics disclosed by genome-resolved metagenomics.</title>
        <authorList>
            <person name="Rodriguez C.A.D."/>
            <person name="Diaz-Garcia L."/>
            <person name="Herrera K."/>
            <person name="Tarazona N.A."/>
            <person name="Sproer C."/>
            <person name="Overmann J."/>
            <person name="Jimenez D.J."/>
        </authorList>
    </citation>
    <scope>NUCLEOTIDE SEQUENCE</scope>
    <source>
        <strain evidence="2">MAG5</strain>
    </source>
</reference>